<protein>
    <submittedName>
        <fullName evidence="1">Uncharacterized protein</fullName>
    </submittedName>
</protein>
<accession>A0ABV0S7B4</accession>
<keyword evidence="2" id="KW-1185">Reference proteome</keyword>
<dbReference type="Proteomes" id="UP001434883">
    <property type="component" value="Unassembled WGS sequence"/>
</dbReference>
<evidence type="ECO:0000313" key="2">
    <source>
        <dbReference type="Proteomes" id="UP001434883"/>
    </source>
</evidence>
<name>A0ABV0S7B4_9TELE</name>
<reference evidence="1 2" key="1">
    <citation type="submission" date="2021-06" db="EMBL/GenBank/DDBJ databases">
        <authorList>
            <person name="Palmer J.M."/>
        </authorList>
    </citation>
    <scope>NUCLEOTIDE SEQUENCE [LARGE SCALE GENOMIC DNA]</scope>
    <source>
        <strain evidence="1 2">XC_2019</strain>
        <tissue evidence="1">Muscle</tissue>
    </source>
</reference>
<sequence length="115" mass="13433">MKQYKWNIKQSHLSIPADLNSLVVIPWVENVLGLTWSAAVRYLKVSRALDREDENDEAISQEGLGEFGLIPSWRRKGRAIQDARPEPKSKKNYWKKRDYPKASLWPGRRHLCCGW</sequence>
<proteinExistence type="predicted"/>
<dbReference type="EMBL" id="JAHRIN010069313">
    <property type="protein sequence ID" value="MEQ2215996.1"/>
    <property type="molecule type" value="Genomic_DNA"/>
</dbReference>
<evidence type="ECO:0000313" key="1">
    <source>
        <dbReference type="EMBL" id="MEQ2215996.1"/>
    </source>
</evidence>
<gene>
    <name evidence="1" type="ORF">XENOCAPTIV_009191</name>
</gene>
<organism evidence="1 2">
    <name type="scientific">Xenoophorus captivus</name>
    <dbReference type="NCBI Taxonomy" id="1517983"/>
    <lineage>
        <taxon>Eukaryota</taxon>
        <taxon>Metazoa</taxon>
        <taxon>Chordata</taxon>
        <taxon>Craniata</taxon>
        <taxon>Vertebrata</taxon>
        <taxon>Euteleostomi</taxon>
        <taxon>Actinopterygii</taxon>
        <taxon>Neopterygii</taxon>
        <taxon>Teleostei</taxon>
        <taxon>Neoteleostei</taxon>
        <taxon>Acanthomorphata</taxon>
        <taxon>Ovalentaria</taxon>
        <taxon>Atherinomorphae</taxon>
        <taxon>Cyprinodontiformes</taxon>
        <taxon>Goodeidae</taxon>
        <taxon>Xenoophorus</taxon>
    </lineage>
</organism>
<comment type="caution">
    <text evidence="1">The sequence shown here is derived from an EMBL/GenBank/DDBJ whole genome shotgun (WGS) entry which is preliminary data.</text>
</comment>